<reference evidence="6 7" key="1">
    <citation type="submission" date="2018-11" db="EMBL/GenBank/DDBJ databases">
        <title>Erythrobacter spongiae sp. nov., isolated from a marine sponge.</title>
        <authorList>
            <person name="Zhuang L."/>
            <person name="Luo L."/>
        </authorList>
    </citation>
    <scope>NUCLEOTIDE SEQUENCE [LARGE SCALE GENOMIC DNA]</scope>
    <source>
        <strain evidence="6 7">HN-E23</strain>
    </source>
</reference>
<feature type="binding site" evidence="4">
    <location>
        <position position="264"/>
    </location>
    <ligand>
        <name>S-adenosyl-L-methionine</name>
        <dbReference type="ChEBI" id="CHEBI:59789"/>
    </ligand>
</feature>
<dbReference type="CDD" id="cd02440">
    <property type="entry name" value="AdoMet_MTases"/>
    <property type="match status" value="1"/>
</dbReference>
<dbReference type="GO" id="GO:0070475">
    <property type="term" value="P:rRNA base methylation"/>
    <property type="evidence" value="ECO:0007669"/>
    <property type="project" value="TreeGrafter"/>
</dbReference>
<evidence type="ECO:0000256" key="3">
    <source>
        <dbReference type="ARBA" id="ARBA00022691"/>
    </source>
</evidence>
<dbReference type="RefSeq" id="WP_123883179.1">
    <property type="nucleotide sequence ID" value="NZ_RPFZ01000002.1"/>
</dbReference>
<dbReference type="SUPFAM" id="SSF53335">
    <property type="entry name" value="S-adenosyl-L-methionine-dependent methyltransferases"/>
    <property type="match status" value="1"/>
</dbReference>
<feature type="binding site" evidence="4">
    <location>
        <position position="330"/>
    </location>
    <ligand>
        <name>S-adenosyl-L-methionine</name>
        <dbReference type="ChEBI" id="CHEBI:59789"/>
    </ligand>
</feature>
<dbReference type="PANTHER" id="PTHR11061:SF49">
    <property type="entry name" value="23S RRNA (URACIL(1939)-C(5))-METHYLTRANSFERASE RLMD"/>
    <property type="match status" value="1"/>
</dbReference>
<dbReference type="InterPro" id="IPR030390">
    <property type="entry name" value="MeTrfase_TrmA_AS"/>
</dbReference>
<evidence type="ECO:0000313" key="6">
    <source>
        <dbReference type="EMBL" id="RPF68835.1"/>
    </source>
</evidence>
<keyword evidence="1 4" id="KW-0489">Methyltransferase</keyword>
<name>A0A3N5DDH3_9SPHN</name>
<dbReference type="Pfam" id="PF05958">
    <property type="entry name" value="tRNA_U5-meth_tr"/>
    <property type="match status" value="1"/>
</dbReference>
<evidence type="ECO:0000313" key="7">
    <source>
        <dbReference type="Proteomes" id="UP000275232"/>
    </source>
</evidence>
<dbReference type="InterPro" id="IPR029063">
    <property type="entry name" value="SAM-dependent_MTases_sf"/>
</dbReference>
<dbReference type="EMBL" id="RPFZ01000002">
    <property type="protein sequence ID" value="RPF68835.1"/>
    <property type="molecule type" value="Genomic_DNA"/>
</dbReference>
<feature type="active site" evidence="5">
    <location>
        <position position="356"/>
    </location>
</feature>
<protein>
    <submittedName>
        <fullName evidence="6">Class I SAM-dependent RNA methyltransferase</fullName>
    </submittedName>
</protein>
<comment type="similarity">
    <text evidence="4">Belongs to the class I-like SAM-binding methyltransferase superfamily. RNA M5U methyltransferase family.</text>
</comment>
<dbReference type="OrthoDB" id="9804590at2"/>
<keyword evidence="3 4" id="KW-0949">S-adenosyl-L-methionine</keyword>
<evidence type="ECO:0000256" key="2">
    <source>
        <dbReference type="ARBA" id="ARBA00022679"/>
    </source>
</evidence>
<dbReference type="Gene3D" id="3.40.50.150">
    <property type="entry name" value="Vaccinia Virus protein VP39"/>
    <property type="match status" value="1"/>
</dbReference>
<keyword evidence="7" id="KW-1185">Reference proteome</keyword>
<gene>
    <name evidence="6" type="ORF">EG799_13845</name>
</gene>
<feature type="binding site" evidence="4">
    <location>
        <position position="284"/>
    </location>
    <ligand>
        <name>S-adenosyl-L-methionine</name>
        <dbReference type="ChEBI" id="CHEBI:59789"/>
    </ligand>
</feature>
<accession>A0A3N5DDH3</accession>
<comment type="caution">
    <text evidence="6">The sequence shown here is derived from an EMBL/GenBank/DDBJ whole genome shotgun (WGS) entry which is preliminary data.</text>
</comment>
<evidence type="ECO:0000256" key="1">
    <source>
        <dbReference type="ARBA" id="ARBA00022603"/>
    </source>
</evidence>
<keyword evidence="2 4" id="KW-0808">Transferase</keyword>
<dbReference type="PANTHER" id="PTHR11061">
    <property type="entry name" value="RNA M5U METHYLTRANSFERASE"/>
    <property type="match status" value="1"/>
</dbReference>
<feature type="active site" description="Nucleophile" evidence="4">
    <location>
        <position position="356"/>
    </location>
</feature>
<proteinExistence type="inferred from homology"/>
<dbReference type="Proteomes" id="UP000275232">
    <property type="component" value="Unassembled WGS sequence"/>
</dbReference>
<evidence type="ECO:0000256" key="4">
    <source>
        <dbReference type="PROSITE-ProRule" id="PRU01024"/>
    </source>
</evidence>
<dbReference type="PROSITE" id="PS51687">
    <property type="entry name" value="SAM_MT_RNA_M5U"/>
    <property type="match status" value="1"/>
</dbReference>
<sequence>MNEPDLITRLAAKGDGVTASGRHVVLAAPGDLVEADGTLHPGPHHVAPPCRHFPTCGGCQLQHADEETLADFVTQRVENAARAQGLVPRALAAPAMSPPRSRRRASLKIANGGGRPIIGFTQAGSHRIVDMRECHVLLPDLFALVPKLRDYFAGKRGKYAIGAEMARSDQGVDLGLTGFFPDGLSETEALLDFARDNGLARLTLDQGYGAEGFWEPEPVTVTLGGHRVSFPAGAFVQATAQAERALTGAALEWLDGCDQVADLFSGLGTFAIPLAANAKVLAAEADRAAVLACRGAANSAGIPVQVEHRDLFRNPLRAEELRGFDAVLLDPPRAGARTQIEQIAASGVGRVVYVSCNPSSWSRDGRVLADHGYALEELRPVGQFRWSTHVELASLFVKHD</sequence>
<evidence type="ECO:0000256" key="5">
    <source>
        <dbReference type="PROSITE-ProRule" id="PRU10015"/>
    </source>
</evidence>
<dbReference type="AlphaFoldDB" id="A0A3N5DDH3"/>
<dbReference type="PROSITE" id="PS01230">
    <property type="entry name" value="TRMA_1"/>
    <property type="match status" value="1"/>
</dbReference>
<organism evidence="6 7">
    <name type="scientific">Aurantiacibacter spongiae</name>
    <dbReference type="NCBI Taxonomy" id="2488860"/>
    <lineage>
        <taxon>Bacteria</taxon>
        <taxon>Pseudomonadati</taxon>
        <taxon>Pseudomonadota</taxon>
        <taxon>Alphaproteobacteria</taxon>
        <taxon>Sphingomonadales</taxon>
        <taxon>Erythrobacteraceae</taxon>
        <taxon>Aurantiacibacter</taxon>
    </lineage>
</organism>
<dbReference type="Gene3D" id="2.40.50.1070">
    <property type="match status" value="1"/>
</dbReference>
<dbReference type="InterPro" id="IPR010280">
    <property type="entry name" value="U5_MeTrfase_fam"/>
</dbReference>
<dbReference type="GO" id="GO:0070041">
    <property type="term" value="F:rRNA (uridine-C5-)-methyltransferase activity"/>
    <property type="evidence" value="ECO:0007669"/>
    <property type="project" value="TreeGrafter"/>
</dbReference>
<feature type="binding site" evidence="4">
    <location>
        <position position="237"/>
    </location>
    <ligand>
        <name>S-adenosyl-L-methionine</name>
        <dbReference type="ChEBI" id="CHEBI:59789"/>
    </ligand>
</feature>